<dbReference type="RefSeq" id="WP_179899620.1">
    <property type="nucleotide sequence ID" value="NZ_JACBXV010000011.1"/>
</dbReference>
<reference evidence="2 3" key="1">
    <citation type="submission" date="2020-07" db="EMBL/GenBank/DDBJ databases">
        <title>MOT database genomes.</title>
        <authorList>
            <person name="Joseph S."/>
            <person name="Aduse-Opoku J."/>
            <person name="Hashim A."/>
            <person name="Wade W."/>
            <person name="Curtis M."/>
        </authorList>
    </citation>
    <scope>NUCLEOTIDE SEQUENCE [LARGE SCALE GENOMIC DNA]</scope>
    <source>
        <strain evidence="2 3">WMus004</strain>
    </source>
</reference>
<accession>A0A853EG57</accession>
<sequence length="121" mass="13065">MTATRTTINFTKGPVYCTQCGRVMRPTRHNFGAWPKDSIVYGAWGRCELCVAGEASVSPSTVVVGTAPTAPTPAAPPAPSPGVMPRRRPRRRFDYTPPAADLCFSCGRRIDPFTGECRCSS</sequence>
<feature type="compositionally biased region" description="Pro residues" evidence="1">
    <location>
        <begin position="70"/>
        <end position="82"/>
    </location>
</feature>
<dbReference type="EMBL" id="JACBXV010000011">
    <property type="protein sequence ID" value="NYS68279.1"/>
    <property type="molecule type" value="Genomic_DNA"/>
</dbReference>
<organism evidence="2 3">
    <name type="scientific">Actinomyces bowdenii</name>
    <dbReference type="NCBI Taxonomy" id="131109"/>
    <lineage>
        <taxon>Bacteria</taxon>
        <taxon>Bacillati</taxon>
        <taxon>Actinomycetota</taxon>
        <taxon>Actinomycetes</taxon>
        <taxon>Actinomycetales</taxon>
        <taxon>Actinomycetaceae</taxon>
        <taxon>Actinomyces</taxon>
    </lineage>
</organism>
<feature type="region of interest" description="Disordered" evidence="1">
    <location>
        <begin position="68"/>
        <end position="91"/>
    </location>
</feature>
<evidence type="ECO:0000313" key="2">
    <source>
        <dbReference type="EMBL" id="NYS68279.1"/>
    </source>
</evidence>
<comment type="caution">
    <text evidence="2">The sequence shown here is derived from an EMBL/GenBank/DDBJ whole genome shotgun (WGS) entry which is preliminary data.</text>
</comment>
<evidence type="ECO:0000313" key="3">
    <source>
        <dbReference type="Proteomes" id="UP000572528"/>
    </source>
</evidence>
<dbReference type="AlphaFoldDB" id="A0A853EG57"/>
<name>A0A853EG57_9ACTO</name>
<evidence type="ECO:0000256" key="1">
    <source>
        <dbReference type="SAM" id="MobiDB-lite"/>
    </source>
</evidence>
<gene>
    <name evidence="2" type="ORF">HZZ05_01835</name>
</gene>
<proteinExistence type="predicted"/>
<protein>
    <submittedName>
        <fullName evidence="2">Uncharacterized protein</fullName>
    </submittedName>
</protein>
<dbReference type="Proteomes" id="UP000572528">
    <property type="component" value="Unassembled WGS sequence"/>
</dbReference>